<protein>
    <recommendedName>
        <fullName evidence="5 9">Uracil-DNA glycosylase</fullName>
        <shortName evidence="9">UDG</shortName>
        <ecNumber evidence="4 9">3.2.2.27</ecNumber>
    </recommendedName>
</protein>
<dbReference type="CDD" id="cd10027">
    <property type="entry name" value="UDG-F1-like"/>
    <property type="match status" value="1"/>
</dbReference>
<dbReference type="GO" id="GO:0097510">
    <property type="term" value="P:base-excision repair, AP site formation via deaminated base removal"/>
    <property type="evidence" value="ECO:0007669"/>
    <property type="project" value="TreeGrafter"/>
</dbReference>
<evidence type="ECO:0000259" key="12">
    <source>
        <dbReference type="SMART" id="SM00986"/>
    </source>
</evidence>
<dbReference type="GO" id="GO:0004844">
    <property type="term" value="F:uracil DNA N-glycosylase activity"/>
    <property type="evidence" value="ECO:0007669"/>
    <property type="project" value="UniProtKB-UniRule"/>
</dbReference>
<dbReference type="InterPro" id="IPR018085">
    <property type="entry name" value="Ura-DNA_Glyclase_AS"/>
</dbReference>
<evidence type="ECO:0000256" key="3">
    <source>
        <dbReference type="ARBA" id="ARBA00008184"/>
    </source>
</evidence>
<dbReference type="NCBIfam" id="NF003588">
    <property type="entry name" value="PRK05254.1-1"/>
    <property type="match status" value="1"/>
</dbReference>
<evidence type="ECO:0000313" key="14">
    <source>
        <dbReference type="Proteomes" id="UP001142175"/>
    </source>
</evidence>
<dbReference type="GO" id="GO:0005737">
    <property type="term" value="C:cytoplasm"/>
    <property type="evidence" value="ECO:0007669"/>
    <property type="project" value="UniProtKB-SubCell"/>
</dbReference>
<dbReference type="InterPro" id="IPR002043">
    <property type="entry name" value="UDG_fam1"/>
</dbReference>
<comment type="caution">
    <text evidence="13">The sequence shown here is derived from an EMBL/GenBank/DDBJ whole genome shotgun (WGS) entry which is preliminary data.</text>
</comment>
<name>A0A9X2P6J6_9BACT</name>
<dbReference type="PANTHER" id="PTHR11264:SF0">
    <property type="entry name" value="URACIL-DNA GLYCOSYLASE"/>
    <property type="match status" value="1"/>
</dbReference>
<reference evidence="13" key="1">
    <citation type="submission" date="2022-08" db="EMBL/GenBank/DDBJ databases">
        <authorList>
            <person name="Zhang D."/>
        </authorList>
    </citation>
    <scope>NUCLEOTIDE SEQUENCE</scope>
    <source>
        <strain evidence="13">XJ19-11</strain>
    </source>
</reference>
<evidence type="ECO:0000256" key="4">
    <source>
        <dbReference type="ARBA" id="ARBA00012030"/>
    </source>
</evidence>
<feature type="active site" description="Proton acceptor" evidence="9 10">
    <location>
        <position position="65"/>
    </location>
</feature>
<dbReference type="EMBL" id="JANSUY010000005">
    <property type="protein sequence ID" value="MCR9015238.1"/>
    <property type="molecule type" value="Genomic_DNA"/>
</dbReference>
<evidence type="ECO:0000256" key="10">
    <source>
        <dbReference type="PROSITE-ProRule" id="PRU10072"/>
    </source>
</evidence>
<dbReference type="InterPro" id="IPR036895">
    <property type="entry name" value="Uracil-DNA_glycosylase-like_sf"/>
</dbReference>
<keyword evidence="7 9" id="KW-0378">Hydrolase</keyword>
<dbReference type="SMART" id="SM00986">
    <property type="entry name" value="UDG"/>
    <property type="match status" value="1"/>
</dbReference>
<dbReference type="PROSITE" id="PS00130">
    <property type="entry name" value="U_DNA_GLYCOSYLASE"/>
    <property type="match status" value="1"/>
</dbReference>
<evidence type="ECO:0000256" key="7">
    <source>
        <dbReference type="ARBA" id="ARBA00022801"/>
    </source>
</evidence>
<dbReference type="InterPro" id="IPR005122">
    <property type="entry name" value="Uracil-DNA_glycosylase-like"/>
</dbReference>
<sequence length="220" mass="24661">MDVKIESGWKNLLEEEFSKPYFGDLAGFIKSEYQNQVVYPKGKEIFNAFAHCTVDKLKVVILGQDPYHGPGQAHGLSFSVREGIPFPPSLLNIFKEINRDLGHSMPPNGDLTKWADQGVLLLNATLTVRAHQAGSHQNKGWEIFTDAVIHKIATTKENVVFMLWGAYAQKKASFIDEGRHLKLHAPHPSPLSAHRGFLGCGHFSKANAYLKEKDKGEIRW</sequence>
<evidence type="ECO:0000256" key="11">
    <source>
        <dbReference type="RuleBase" id="RU003780"/>
    </source>
</evidence>
<dbReference type="AlphaFoldDB" id="A0A9X2P6J6"/>
<dbReference type="SUPFAM" id="SSF52141">
    <property type="entry name" value="Uracil-DNA glycosylase-like"/>
    <property type="match status" value="1"/>
</dbReference>
<evidence type="ECO:0000313" key="13">
    <source>
        <dbReference type="EMBL" id="MCR9015238.1"/>
    </source>
</evidence>
<keyword evidence="14" id="KW-1185">Reference proteome</keyword>
<organism evidence="13 14">
    <name type="scientific">Aquiflexum gelatinilyticum</name>
    <dbReference type="NCBI Taxonomy" id="2961943"/>
    <lineage>
        <taxon>Bacteria</taxon>
        <taxon>Pseudomonadati</taxon>
        <taxon>Bacteroidota</taxon>
        <taxon>Cytophagia</taxon>
        <taxon>Cytophagales</taxon>
        <taxon>Cyclobacteriaceae</taxon>
        <taxon>Aquiflexum</taxon>
    </lineage>
</organism>
<dbReference type="PANTHER" id="PTHR11264">
    <property type="entry name" value="URACIL-DNA GLYCOSYLASE"/>
    <property type="match status" value="1"/>
</dbReference>
<dbReference type="RefSeq" id="WP_258423099.1">
    <property type="nucleotide sequence ID" value="NZ_JANAEZ010000005.1"/>
</dbReference>
<feature type="domain" description="Uracil-DNA glycosylase-like" evidence="12">
    <location>
        <begin position="49"/>
        <end position="210"/>
    </location>
</feature>
<evidence type="ECO:0000256" key="6">
    <source>
        <dbReference type="ARBA" id="ARBA00022763"/>
    </source>
</evidence>
<proteinExistence type="inferred from homology"/>
<dbReference type="SMART" id="SM00987">
    <property type="entry name" value="UreE_C"/>
    <property type="match status" value="1"/>
</dbReference>
<evidence type="ECO:0000256" key="5">
    <source>
        <dbReference type="ARBA" id="ARBA00018429"/>
    </source>
</evidence>
<keyword evidence="9" id="KW-0963">Cytoplasm</keyword>
<dbReference type="NCBIfam" id="NF003592">
    <property type="entry name" value="PRK05254.1-5"/>
    <property type="match status" value="1"/>
</dbReference>
<accession>A0A9X2P6J6</accession>
<evidence type="ECO:0000256" key="8">
    <source>
        <dbReference type="ARBA" id="ARBA00023204"/>
    </source>
</evidence>
<dbReference type="Pfam" id="PF03167">
    <property type="entry name" value="UDG"/>
    <property type="match status" value="1"/>
</dbReference>
<dbReference type="Gene3D" id="3.40.470.10">
    <property type="entry name" value="Uracil-DNA glycosylase-like domain"/>
    <property type="match status" value="1"/>
</dbReference>
<dbReference type="HAMAP" id="MF_00148">
    <property type="entry name" value="UDG"/>
    <property type="match status" value="1"/>
</dbReference>
<dbReference type="Proteomes" id="UP001142175">
    <property type="component" value="Unassembled WGS sequence"/>
</dbReference>
<keyword evidence="8 9" id="KW-0234">DNA repair</keyword>
<evidence type="ECO:0000256" key="2">
    <source>
        <dbReference type="ARBA" id="ARBA00002631"/>
    </source>
</evidence>
<dbReference type="NCBIfam" id="NF003589">
    <property type="entry name" value="PRK05254.1-2"/>
    <property type="match status" value="1"/>
</dbReference>
<dbReference type="FunFam" id="3.40.470.10:FF:000001">
    <property type="entry name" value="Uracil-DNA glycosylase"/>
    <property type="match status" value="1"/>
</dbReference>
<keyword evidence="13" id="KW-0326">Glycosidase</keyword>
<gene>
    <name evidence="9 13" type="primary">ung</name>
    <name evidence="13" type="ORF">NU887_09340</name>
</gene>
<evidence type="ECO:0000256" key="1">
    <source>
        <dbReference type="ARBA" id="ARBA00001400"/>
    </source>
</evidence>
<keyword evidence="6 9" id="KW-0227">DNA damage</keyword>
<dbReference type="NCBIfam" id="TIGR00628">
    <property type="entry name" value="ung"/>
    <property type="match status" value="1"/>
</dbReference>
<comment type="subcellular location">
    <subcellularLocation>
        <location evidence="9">Cytoplasm</location>
    </subcellularLocation>
</comment>
<comment type="function">
    <text evidence="2 9 11">Excises uracil residues from the DNA which can arise as a result of misincorporation of dUMP residues by DNA polymerase or due to deamination of cytosine.</text>
</comment>
<comment type="catalytic activity">
    <reaction evidence="1 9 11">
        <text>Hydrolyzes single-stranded DNA or mismatched double-stranded DNA and polynucleotides, releasing free uracil.</text>
        <dbReference type="EC" id="3.2.2.27"/>
    </reaction>
</comment>
<dbReference type="EC" id="3.2.2.27" evidence="4 9"/>
<dbReference type="NCBIfam" id="NF003591">
    <property type="entry name" value="PRK05254.1-4"/>
    <property type="match status" value="1"/>
</dbReference>
<comment type="similarity">
    <text evidence="3 9 11">Belongs to the uracil-DNA glycosylase (UDG) superfamily. UNG family.</text>
</comment>
<evidence type="ECO:0000256" key="9">
    <source>
        <dbReference type="HAMAP-Rule" id="MF_00148"/>
    </source>
</evidence>